<dbReference type="InterPro" id="IPR005366">
    <property type="entry name" value="EMC8/9"/>
</dbReference>
<feature type="non-terminal residue" evidence="3">
    <location>
        <position position="1"/>
    </location>
</feature>
<evidence type="ECO:0000313" key="4">
    <source>
        <dbReference type="Proteomes" id="UP000215902"/>
    </source>
</evidence>
<dbReference type="STRING" id="282301.A0A267GGV8"/>
<dbReference type="PANTHER" id="PTHR12941">
    <property type="entry name" value="ER MEMBRANE PROTEIN COMPLEX"/>
    <property type="match status" value="1"/>
</dbReference>
<dbReference type="CDD" id="cd08060">
    <property type="entry name" value="MPN_UPF0172"/>
    <property type="match status" value="1"/>
</dbReference>
<dbReference type="AlphaFoldDB" id="A0A267GGV8"/>
<accession>A0A267GGV8</accession>
<dbReference type="InterPro" id="IPR037518">
    <property type="entry name" value="MPN"/>
</dbReference>
<dbReference type="Gene3D" id="3.40.140.10">
    <property type="entry name" value="Cytidine Deaminase, domain 2"/>
    <property type="match status" value="1"/>
</dbReference>
<dbReference type="EMBL" id="NIVC01000369">
    <property type="protein sequence ID" value="PAA84519.1"/>
    <property type="molecule type" value="Genomic_DNA"/>
</dbReference>
<evidence type="ECO:0000259" key="2">
    <source>
        <dbReference type="PROSITE" id="PS50249"/>
    </source>
</evidence>
<evidence type="ECO:0000313" key="3">
    <source>
        <dbReference type="EMBL" id="PAA84519.1"/>
    </source>
</evidence>
<proteinExistence type="inferred from homology"/>
<dbReference type="PROSITE" id="PS50249">
    <property type="entry name" value="MPN"/>
    <property type="match status" value="1"/>
</dbReference>
<dbReference type="GO" id="GO:0072546">
    <property type="term" value="C:EMC complex"/>
    <property type="evidence" value="ECO:0007669"/>
    <property type="project" value="InterPro"/>
</dbReference>
<keyword evidence="4" id="KW-1185">Reference proteome</keyword>
<evidence type="ECO:0000256" key="1">
    <source>
        <dbReference type="ARBA" id="ARBA00007461"/>
    </source>
</evidence>
<dbReference type="Proteomes" id="UP000215902">
    <property type="component" value="Unassembled WGS sequence"/>
</dbReference>
<organism evidence="3 4">
    <name type="scientific">Macrostomum lignano</name>
    <dbReference type="NCBI Taxonomy" id="282301"/>
    <lineage>
        <taxon>Eukaryota</taxon>
        <taxon>Metazoa</taxon>
        <taxon>Spiralia</taxon>
        <taxon>Lophotrochozoa</taxon>
        <taxon>Platyhelminthes</taxon>
        <taxon>Rhabditophora</taxon>
        <taxon>Macrostomorpha</taxon>
        <taxon>Macrostomida</taxon>
        <taxon>Macrostomidae</taxon>
        <taxon>Macrostomum</taxon>
    </lineage>
</organism>
<dbReference type="PANTHER" id="PTHR12941:SF10">
    <property type="entry name" value="ER MEMBRANE PROTEIN COMPLEX SUBUNIT 8_9 HOMOLOG"/>
    <property type="match status" value="1"/>
</dbReference>
<sequence>IVYTKIVVMSQFLVEPLAVAKIVLHACKYPHTAVNGVLLAEKPSPDSSNSSSKPIVICNTVPLFHSNLNLAPMLEAALMQIEATYKNYAIVGYYQANELLNDASPEGVGAHIYQKIAENSPLPRSLYILVDNKAIDRKCSTIPLIYYQRKEAGQSQKLERLPNSAVAIDDEEDCLETLANLLVRQAYRSLVDFDNHLDDIGLDWTNSRLAEQIRN</sequence>
<gene>
    <name evidence="3" type="ORF">BOX15_Mlig028831g1</name>
</gene>
<protein>
    <recommendedName>
        <fullName evidence="2">MPN domain-containing protein</fullName>
    </recommendedName>
</protein>
<dbReference type="Pfam" id="PF03665">
    <property type="entry name" value="UPF0172"/>
    <property type="match status" value="1"/>
</dbReference>
<dbReference type="OrthoDB" id="194468at2759"/>
<comment type="similarity">
    <text evidence="1">Belongs to the EMC8/EMC9 family.</text>
</comment>
<reference evidence="3 4" key="1">
    <citation type="submission" date="2017-06" db="EMBL/GenBank/DDBJ databases">
        <title>A platform for efficient transgenesis in Macrostomum lignano, a flatworm model organism for stem cell research.</title>
        <authorList>
            <person name="Berezikov E."/>
        </authorList>
    </citation>
    <scope>NUCLEOTIDE SEQUENCE [LARGE SCALE GENOMIC DNA]</scope>
    <source>
        <strain evidence="3">DV1</strain>
        <tissue evidence="3">Whole organism</tissue>
    </source>
</reference>
<feature type="domain" description="MPN" evidence="2">
    <location>
        <begin position="12"/>
        <end position="150"/>
    </location>
</feature>
<name>A0A267GGV8_9PLAT</name>
<comment type="caution">
    <text evidence="3">The sequence shown here is derived from an EMBL/GenBank/DDBJ whole genome shotgun (WGS) entry which is preliminary data.</text>
</comment>